<evidence type="ECO:0000256" key="3">
    <source>
        <dbReference type="ARBA" id="ARBA00022679"/>
    </source>
</evidence>
<dbReference type="Gene3D" id="1.20.5.1930">
    <property type="match status" value="1"/>
</dbReference>
<dbReference type="EMBL" id="AYYY01000014">
    <property type="protein sequence ID" value="KRM61939.1"/>
    <property type="molecule type" value="Genomic_DNA"/>
</dbReference>
<evidence type="ECO:0000256" key="7">
    <source>
        <dbReference type="SAM" id="Phobius"/>
    </source>
</evidence>
<dbReference type="InterPro" id="IPR050482">
    <property type="entry name" value="Sensor_HK_TwoCompSys"/>
</dbReference>
<feature type="transmembrane region" description="Helical" evidence="7">
    <location>
        <begin position="140"/>
        <end position="156"/>
    </location>
</feature>
<dbReference type="AlphaFoldDB" id="A0A0R2AFX5"/>
<feature type="transmembrane region" description="Helical" evidence="7">
    <location>
        <begin position="92"/>
        <end position="109"/>
    </location>
</feature>
<dbReference type="Pfam" id="PF02518">
    <property type="entry name" value="HATPase_c"/>
    <property type="match status" value="1"/>
</dbReference>
<dbReference type="PANTHER" id="PTHR24421">
    <property type="entry name" value="NITRATE/NITRITE SENSOR PROTEIN NARX-RELATED"/>
    <property type="match status" value="1"/>
</dbReference>
<evidence type="ECO:0000256" key="4">
    <source>
        <dbReference type="ARBA" id="ARBA00022777"/>
    </source>
</evidence>
<dbReference type="InterPro" id="IPR011712">
    <property type="entry name" value="Sig_transdc_His_kin_sub3_dim/P"/>
</dbReference>
<sequence>MPVLNQKTRIIMEKMKEKFNSIRIPLMLFELLFGFVSFYVLSSSANLLKNTGMLEDSTLISKSLQMIVIIIALVLEMVVLWFGTAFIRRNPLYLFIVQMLVVILATGLLTSEMPILIIGTIPVIGIEIINLYAEPKIPMILLSIVSILLWIAYGFYNGILQAVIVLQSVVFISFIVGFYWRYYNKQLAERQKAEDLVDELQLAYSQVEESTLRTERQRVARELHDTLTQGLAGTVMQLEATQSFLENGDQQRALEIIKDTTNIARETLRDSRLTLTDLRATTEKSLNARLELLTDAFRKNYRLQANLKLKEVPEFSDAQLTEISRIVSEAMMNVVKHTDTRQVIVTGNTVDDMFKLRVIDYGGGINVKSKKGHYGMQGMHERAAKLDGALTVVNTPGEGTTVTLIMPTEKKDEL</sequence>
<name>A0A0R2AFX5_9LACO</name>
<organism evidence="9 10">
    <name type="scientific">Paucilactobacillus vaccinostercus DSM 20634</name>
    <dbReference type="NCBI Taxonomy" id="1423813"/>
    <lineage>
        <taxon>Bacteria</taxon>
        <taxon>Bacillati</taxon>
        <taxon>Bacillota</taxon>
        <taxon>Bacilli</taxon>
        <taxon>Lactobacillales</taxon>
        <taxon>Lactobacillaceae</taxon>
        <taxon>Paucilactobacillus</taxon>
    </lineage>
</organism>
<evidence type="ECO:0000313" key="10">
    <source>
        <dbReference type="Proteomes" id="UP000051733"/>
    </source>
</evidence>
<keyword evidence="3" id="KW-0808">Transferase</keyword>
<dbReference type="STRING" id="1423813.FC26_GL001010"/>
<dbReference type="PROSITE" id="PS50109">
    <property type="entry name" value="HIS_KIN"/>
    <property type="match status" value="1"/>
</dbReference>
<evidence type="ECO:0000259" key="8">
    <source>
        <dbReference type="PROSITE" id="PS50109"/>
    </source>
</evidence>
<evidence type="ECO:0000256" key="1">
    <source>
        <dbReference type="ARBA" id="ARBA00000085"/>
    </source>
</evidence>
<dbReference type="SMART" id="SM00387">
    <property type="entry name" value="HATPase_c"/>
    <property type="match status" value="1"/>
</dbReference>
<dbReference type="PANTHER" id="PTHR24421:SF55">
    <property type="entry name" value="SENSOR HISTIDINE KINASE YDFH"/>
    <property type="match status" value="1"/>
</dbReference>
<reference evidence="9 10" key="1">
    <citation type="journal article" date="2015" name="Genome Announc.">
        <title>Expanding the biotechnology potential of lactobacilli through comparative genomics of 213 strains and associated genera.</title>
        <authorList>
            <person name="Sun Z."/>
            <person name="Harris H.M."/>
            <person name="McCann A."/>
            <person name="Guo C."/>
            <person name="Argimon S."/>
            <person name="Zhang W."/>
            <person name="Yang X."/>
            <person name="Jeffery I.B."/>
            <person name="Cooney J.C."/>
            <person name="Kagawa T.F."/>
            <person name="Liu W."/>
            <person name="Song Y."/>
            <person name="Salvetti E."/>
            <person name="Wrobel A."/>
            <person name="Rasinkangas P."/>
            <person name="Parkhill J."/>
            <person name="Rea M.C."/>
            <person name="O'Sullivan O."/>
            <person name="Ritari J."/>
            <person name="Douillard F.P."/>
            <person name="Paul Ross R."/>
            <person name="Yang R."/>
            <person name="Briner A.E."/>
            <person name="Felis G.E."/>
            <person name="de Vos W.M."/>
            <person name="Barrangou R."/>
            <person name="Klaenhammer T.R."/>
            <person name="Caufield P.W."/>
            <person name="Cui Y."/>
            <person name="Zhang H."/>
            <person name="O'Toole P.W."/>
        </authorList>
    </citation>
    <scope>NUCLEOTIDE SEQUENCE [LARGE SCALE GENOMIC DNA]</scope>
    <source>
        <strain evidence="9 10">DSM 20634</strain>
    </source>
</reference>
<dbReference type="GO" id="GO:0046983">
    <property type="term" value="F:protein dimerization activity"/>
    <property type="evidence" value="ECO:0007669"/>
    <property type="project" value="InterPro"/>
</dbReference>
<dbReference type="InterPro" id="IPR005467">
    <property type="entry name" value="His_kinase_dom"/>
</dbReference>
<feature type="coiled-coil region" evidence="6">
    <location>
        <begin position="183"/>
        <end position="210"/>
    </location>
</feature>
<evidence type="ECO:0000256" key="6">
    <source>
        <dbReference type="SAM" id="Coils"/>
    </source>
</evidence>
<dbReference type="Gene3D" id="3.30.565.10">
    <property type="entry name" value="Histidine kinase-like ATPase, C-terminal domain"/>
    <property type="match status" value="1"/>
</dbReference>
<dbReference type="Pfam" id="PF07730">
    <property type="entry name" value="HisKA_3"/>
    <property type="match status" value="1"/>
</dbReference>
<keyword evidence="6" id="KW-0175">Coiled coil</keyword>
<dbReference type="OrthoDB" id="9781904at2"/>
<accession>A0A0R2AFX5</accession>
<dbReference type="SUPFAM" id="SSF55874">
    <property type="entry name" value="ATPase domain of HSP90 chaperone/DNA topoisomerase II/histidine kinase"/>
    <property type="match status" value="1"/>
</dbReference>
<feature type="transmembrane region" description="Helical" evidence="7">
    <location>
        <begin position="21"/>
        <end position="42"/>
    </location>
</feature>
<evidence type="ECO:0000256" key="5">
    <source>
        <dbReference type="ARBA" id="ARBA00023012"/>
    </source>
</evidence>
<comment type="caution">
    <text evidence="9">The sequence shown here is derived from an EMBL/GenBank/DDBJ whole genome shotgun (WGS) entry which is preliminary data.</text>
</comment>
<evidence type="ECO:0000313" key="9">
    <source>
        <dbReference type="EMBL" id="KRM61939.1"/>
    </source>
</evidence>
<evidence type="ECO:0000256" key="2">
    <source>
        <dbReference type="ARBA" id="ARBA00012438"/>
    </source>
</evidence>
<protein>
    <recommendedName>
        <fullName evidence="2">histidine kinase</fullName>
        <ecNumber evidence="2">2.7.13.3</ecNumber>
    </recommendedName>
</protein>
<dbReference type="GO" id="GO:0000155">
    <property type="term" value="F:phosphorelay sensor kinase activity"/>
    <property type="evidence" value="ECO:0007669"/>
    <property type="project" value="InterPro"/>
</dbReference>
<dbReference type="PATRIC" id="fig|1423813.3.peg.1034"/>
<comment type="catalytic activity">
    <reaction evidence="1">
        <text>ATP + protein L-histidine = ADP + protein N-phospho-L-histidine.</text>
        <dbReference type="EC" id="2.7.13.3"/>
    </reaction>
</comment>
<dbReference type="InterPro" id="IPR003594">
    <property type="entry name" value="HATPase_dom"/>
</dbReference>
<keyword evidence="7" id="KW-0472">Membrane</keyword>
<keyword evidence="5" id="KW-0902">Two-component regulatory system</keyword>
<keyword evidence="7" id="KW-1133">Transmembrane helix</keyword>
<keyword evidence="7" id="KW-0812">Transmembrane</keyword>
<dbReference type="GO" id="GO:0016020">
    <property type="term" value="C:membrane"/>
    <property type="evidence" value="ECO:0007669"/>
    <property type="project" value="InterPro"/>
</dbReference>
<gene>
    <name evidence="9" type="ORF">FC26_GL001010</name>
</gene>
<dbReference type="Proteomes" id="UP000051733">
    <property type="component" value="Unassembled WGS sequence"/>
</dbReference>
<keyword evidence="10" id="KW-1185">Reference proteome</keyword>
<feature type="transmembrane region" description="Helical" evidence="7">
    <location>
        <begin position="162"/>
        <end position="182"/>
    </location>
</feature>
<feature type="transmembrane region" description="Helical" evidence="7">
    <location>
        <begin position="115"/>
        <end position="133"/>
    </location>
</feature>
<feature type="domain" description="Histidine kinase" evidence="8">
    <location>
        <begin position="218"/>
        <end position="410"/>
    </location>
</feature>
<keyword evidence="4 9" id="KW-0418">Kinase</keyword>
<dbReference type="CDD" id="cd16917">
    <property type="entry name" value="HATPase_UhpB-NarQ-NarX-like"/>
    <property type="match status" value="1"/>
</dbReference>
<feature type="transmembrane region" description="Helical" evidence="7">
    <location>
        <begin position="62"/>
        <end position="83"/>
    </location>
</feature>
<proteinExistence type="predicted"/>
<dbReference type="EC" id="2.7.13.3" evidence="2"/>
<dbReference type="InterPro" id="IPR036890">
    <property type="entry name" value="HATPase_C_sf"/>
</dbReference>